<evidence type="ECO:0000313" key="6">
    <source>
        <dbReference type="EMBL" id="CAF0737615.1"/>
    </source>
</evidence>
<dbReference type="InterPro" id="IPR001314">
    <property type="entry name" value="Peptidase_S1A"/>
</dbReference>
<sequence length="1811" mass="203955">MTSIKLLISYYLLCSASFVSGIIYNCNRTADCGCSRSNANVYKIVGGEDSYPLSWGWAVSLQFNFISGRHFCTGSVLSPLHIITAAHCIGDDVTTFIEITNVVVGIDRLSESEDPHAHVRSIIKVFSHPGYDNITNVHDIAVLLLNESLLISNEMNTARICLPRLETSDRNVTYPVNSASLVAIGWGLLKSDAPEIPSDQHLQQVTVASVSVDDPRCEEFISDTRFQFCAGVDGGGKDTCQGDSGGPLMRFEPTQKRWVLAGITSFGLGCADPRYSGVYTRVSAYRDWLRSVVSDGFIESLINLDSSATKHASFVSGIIYNCNRTADCGCSRSNANVYKIVGGEDSYPLSWGWAVSLQLNFISGRHFCTGSILSPLHIITAAHCIGDDVTTFIEITNVVVGIDRLSESEDPHAHVRSIIKVFSHPGYDNITNVHDIAVLLLNESLPISNEMNTARICLPRLETSDRNVTYPVNSASLVAIGWGLLKSDAPEIASDQHLQQVTVASVSVDDPRCEEFISDTRFQFCAGVDGGGKDTCQGDSGGPLMRFEPTQKRWVLAGITSFGLGCADPRYSGVYTRVSAYRDWLRSVVSDGFIESLINLDSSATENMTAIVENNFSTLNSLKNMEISNKICDTITNEDLQAIESIYSYWFGENINTWSKSYPVSTQLWSKVNEQTDQEIRDKFEKYLIDATTSNNNLYQRWQTTNQGRLALIILFDQCPRNIYRNTKKMFEFDPLALKLSLEIINDSTYITTYSLPERLFIYFPLVHSEELSYTTKGANLMNDLVTQITQRDLRKRYNKNAQMAKFYQEIIELFGRYPNRNHFLERQSTMEEEKYLKTARNGFIKPIKTIKSTIENELPSLPTQSISPLLKILVLHGFSQNANSLKRSAKKLFKGLKNVATFYFANGPLPCNTTGETKESLSNAFDNENMPETSYQRQWWNASTDYKTYHHLDVSLHYIDKLFKSEGPFDGIIGFSQGAALTGILCGLQPFGNITFNFAILISGFPSRAECHEQLMQPNSIKNIPSLHIYGTNDVLVTNDRTLQLADVFENSLVLSHLGGHFTPNTWPSTDIIQFLFEQQKCLSNKLNISQNPDTLQFQSLKTFEEKLKATIFFHQKQISNIPATERKNTKISITPIGLSKSFDQSNIETIINNNIDDYLLDDIMLLIWCERTTFHNSEPNDNDEKNPISLFFRHWILLYLKKSNEILSTYFNFIPKYGSWGDLKTLYLSVCQMENEFVDKKMLLDNLKEECVKMFGEQLKHDYRIILNQPDELANEQEEQMNLKNQEWISNCAKEAPRLASNRNNLSTIMAKAIAKYMRPIIDINNKTEKGYVYQMYRRLISDICHVLKKASPTYVDEQVRLRTRRDRAFQYTKEQREQLLNAPPSAYITNPEPEPVVPCSLQDLQPLLEHLILNKPGPDNDNQSIVFSRGTIMTGGRLDLCKQVVGPKGIQPLLDAMKNSSVVNRILLGNNIVGLPGAQAISQYIRFNIDSNIDTWYIAGNNFDGECMSLICEALATDTKVKALWLKRNPILPSGVIHIAQMLTTNHYLQTLDLLNTGLLDDGCEILFNSLKLNQTLKHLYLDTNGFTIKSGRIIRLYFEQNENHLESLYLSCNALGDAGTCEIAAGLKHDKHLKRLGLASNCIGVDGARALVDVLIDHSSLEQLNLGYMKATILLGGLDNVIGDEGAIEISRLIRSNQHIRSIDLTFNGISQKGLIQLKDALKQNQTLTTLKILQFGQVLNELTKEEINTKIEQNKVEWGKQILNNDPNYTNTPPTKSECLKKGQQLNDEINFPEHVMEIISYYRTH</sequence>
<dbReference type="InterPro" id="IPR033116">
    <property type="entry name" value="TRYPSIN_SER"/>
</dbReference>
<feature type="chain" id="PRO_5032859371" description="Peptidase S1 domain-containing protein" evidence="4">
    <location>
        <begin position="22"/>
        <end position="1811"/>
    </location>
</feature>
<evidence type="ECO:0000313" key="7">
    <source>
        <dbReference type="Proteomes" id="UP000663891"/>
    </source>
</evidence>
<dbReference type="PROSITE" id="PS00134">
    <property type="entry name" value="TRYPSIN_HIS"/>
    <property type="match status" value="2"/>
</dbReference>
<dbReference type="EMBL" id="CAJNON010000002">
    <property type="protein sequence ID" value="CAF0737615.1"/>
    <property type="molecule type" value="Genomic_DNA"/>
</dbReference>
<dbReference type="OrthoDB" id="10061449at2759"/>
<dbReference type="Proteomes" id="UP000663891">
    <property type="component" value="Unassembled WGS sequence"/>
</dbReference>
<dbReference type="Gene3D" id="2.40.10.10">
    <property type="entry name" value="Trypsin-like serine proteases"/>
    <property type="match status" value="2"/>
</dbReference>
<dbReference type="PANTHER" id="PTHR24252:SF7">
    <property type="entry name" value="HYALIN"/>
    <property type="match status" value="1"/>
</dbReference>
<dbReference type="InterPro" id="IPR009003">
    <property type="entry name" value="Peptidase_S1_PA"/>
</dbReference>
<keyword evidence="3" id="KW-0645">Protease</keyword>
<proteinExistence type="inferred from homology"/>
<dbReference type="SUPFAM" id="SSF52047">
    <property type="entry name" value="RNI-like"/>
    <property type="match status" value="1"/>
</dbReference>
<dbReference type="Gene3D" id="3.80.10.10">
    <property type="entry name" value="Ribonuclease Inhibitor"/>
    <property type="match status" value="3"/>
</dbReference>
<dbReference type="SUPFAM" id="SSF53474">
    <property type="entry name" value="alpha/beta-Hydrolases"/>
    <property type="match status" value="1"/>
</dbReference>
<protein>
    <recommendedName>
        <fullName evidence="5">Peptidase S1 domain-containing protein</fullName>
    </recommendedName>
</protein>
<dbReference type="SMART" id="SM00368">
    <property type="entry name" value="LRR_RI"/>
    <property type="match status" value="8"/>
</dbReference>
<dbReference type="SUPFAM" id="SSF48452">
    <property type="entry name" value="TPR-like"/>
    <property type="match status" value="1"/>
</dbReference>
<dbReference type="InterPro" id="IPR011990">
    <property type="entry name" value="TPR-like_helical_dom_sf"/>
</dbReference>
<dbReference type="PROSITE" id="PS50240">
    <property type="entry name" value="TRYPSIN_DOM"/>
    <property type="match status" value="2"/>
</dbReference>
<dbReference type="InterPro" id="IPR005645">
    <property type="entry name" value="FSH-like_dom"/>
</dbReference>
<keyword evidence="1" id="KW-1015">Disulfide bond</keyword>
<evidence type="ECO:0000256" key="3">
    <source>
        <dbReference type="RuleBase" id="RU363034"/>
    </source>
</evidence>
<evidence type="ECO:0000256" key="4">
    <source>
        <dbReference type="SAM" id="SignalP"/>
    </source>
</evidence>
<accession>A0A813NHM9</accession>
<dbReference type="Gene3D" id="1.20.58.320">
    <property type="entry name" value="TPR-like"/>
    <property type="match status" value="1"/>
</dbReference>
<comment type="caution">
    <text evidence="6">The sequence shown here is derived from an EMBL/GenBank/DDBJ whole genome shotgun (WGS) entry which is preliminary data.</text>
</comment>
<dbReference type="Pfam" id="PF06041">
    <property type="entry name" value="DUF924"/>
    <property type="match status" value="1"/>
</dbReference>
<dbReference type="InterPro" id="IPR010323">
    <property type="entry name" value="DUF924"/>
</dbReference>
<dbReference type="PRINTS" id="PR00722">
    <property type="entry name" value="CHYMOTRYPSIN"/>
</dbReference>
<dbReference type="SMART" id="SM00020">
    <property type="entry name" value="Tryp_SPc"/>
    <property type="match status" value="2"/>
</dbReference>
<dbReference type="Gene3D" id="1.25.40.10">
    <property type="entry name" value="Tetratricopeptide repeat domain"/>
    <property type="match status" value="1"/>
</dbReference>
<keyword evidence="4" id="KW-0732">Signal</keyword>
<dbReference type="CDD" id="cd00190">
    <property type="entry name" value="Tryp_SPc"/>
    <property type="match status" value="2"/>
</dbReference>
<organism evidence="6 7">
    <name type="scientific">Adineta steineri</name>
    <dbReference type="NCBI Taxonomy" id="433720"/>
    <lineage>
        <taxon>Eukaryota</taxon>
        <taxon>Metazoa</taxon>
        <taxon>Spiralia</taxon>
        <taxon>Gnathifera</taxon>
        <taxon>Rotifera</taxon>
        <taxon>Eurotatoria</taxon>
        <taxon>Bdelloidea</taxon>
        <taxon>Adinetida</taxon>
        <taxon>Adinetidae</taxon>
        <taxon>Adineta</taxon>
    </lineage>
</organism>
<dbReference type="GO" id="GO:0004252">
    <property type="term" value="F:serine-type endopeptidase activity"/>
    <property type="evidence" value="ECO:0007669"/>
    <property type="project" value="InterPro"/>
</dbReference>
<dbReference type="SUPFAM" id="SSF50494">
    <property type="entry name" value="Trypsin-like serine proteases"/>
    <property type="match status" value="2"/>
</dbReference>
<feature type="domain" description="Peptidase S1" evidence="5">
    <location>
        <begin position="340"/>
        <end position="590"/>
    </location>
</feature>
<dbReference type="InterPro" id="IPR001254">
    <property type="entry name" value="Trypsin_dom"/>
</dbReference>
<dbReference type="Pfam" id="PF03959">
    <property type="entry name" value="FSH1"/>
    <property type="match status" value="1"/>
</dbReference>
<evidence type="ECO:0000256" key="1">
    <source>
        <dbReference type="ARBA" id="ARBA00023157"/>
    </source>
</evidence>
<comment type="similarity">
    <text evidence="2">Belongs to the peptidase S1 family. CLIP subfamily.</text>
</comment>
<keyword evidence="3" id="KW-0720">Serine protease</keyword>
<dbReference type="PANTHER" id="PTHR24252">
    <property type="entry name" value="ACROSIN-RELATED"/>
    <property type="match status" value="1"/>
</dbReference>
<feature type="signal peptide" evidence="4">
    <location>
        <begin position="1"/>
        <end position="21"/>
    </location>
</feature>
<keyword evidence="3" id="KW-0378">Hydrolase</keyword>
<dbReference type="Pfam" id="PF00089">
    <property type="entry name" value="Trypsin"/>
    <property type="match status" value="2"/>
</dbReference>
<dbReference type="Pfam" id="PF13516">
    <property type="entry name" value="LRR_6"/>
    <property type="match status" value="3"/>
</dbReference>
<gene>
    <name evidence="6" type="ORF">VCS650_LOCUS440</name>
</gene>
<reference evidence="6" key="1">
    <citation type="submission" date="2021-02" db="EMBL/GenBank/DDBJ databases">
        <authorList>
            <person name="Nowell W R."/>
        </authorList>
    </citation>
    <scope>NUCLEOTIDE SEQUENCE</scope>
</reference>
<evidence type="ECO:0000256" key="2">
    <source>
        <dbReference type="ARBA" id="ARBA00024195"/>
    </source>
</evidence>
<dbReference type="FunFam" id="2.40.10.10:FF:000002">
    <property type="entry name" value="Transmembrane protease serine"/>
    <property type="match status" value="2"/>
</dbReference>
<evidence type="ECO:0000259" key="5">
    <source>
        <dbReference type="PROSITE" id="PS50240"/>
    </source>
</evidence>
<dbReference type="InterPro" id="IPR043504">
    <property type="entry name" value="Peptidase_S1_PA_chymotrypsin"/>
</dbReference>
<dbReference type="GO" id="GO:0006508">
    <property type="term" value="P:proteolysis"/>
    <property type="evidence" value="ECO:0007669"/>
    <property type="project" value="UniProtKB-KW"/>
</dbReference>
<dbReference type="PROSITE" id="PS00135">
    <property type="entry name" value="TRYPSIN_SER"/>
    <property type="match status" value="2"/>
</dbReference>
<dbReference type="InterPro" id="IPR029058">
    <property type="entry name" value="AB_hydrolase_fold"/>
</dbReference>
<dbReference type="InterPro" id="IPR032675">
    <property type="entry name" value="LRR_dom_sf"/>
</dbReference>
<dbReference type="FunFam" id="2.40.10.10:FF:000068">
    <property type="entry name" value="transmembrane protease serine 2"/>
    <property type="match status" value="2"/>
</dbReference>
<dbReference type="InterPro" id="IPR001611">
    <property type="entry name" value="Leu-rich_rpt"/>
</dbReference>
<feature type="domain" description="Peptidase S1" evidence="5">
    <location>
        <begin position="44"/>
        <end position="294"/>
    </location>
</feature>
<dbReference type="Gene3D" id="3.40.50.1820">
    <property type="entry name" value="alpha/beta hydrolase"/>
    <property type="match status" value="1"/>
</dbReference>
<dbReference type="InterPro" id="IPR018114">
    <property type="entry name" value="TRYPSIN_HIS"/>
</dbReference>
<name>A0A813NHM9_9BILA</name>